<comment type="caution">
    <text evidence="2">The sequence shown here is derived from an EMBL/GenBank/DDBJ whole genome shotgun (WGS) entry which is preliminary data.</text>
</comment>
<gene>
    <name evidence="2" type="ORF">CSB45_09680</name>
</gene>
<evidence type="ECO:0000313" key="2">
    <source>
        <dbReference type="EMBL" id="PID56917.1"/>
    </source>
</evidence>
<organism evidence="2 3">
    <name type="scientific">candidate division KSB3 bacterium</name>
    <dbReference type="NCBI Taxonomy" id="2044937"/>
    <lineage>
        <taxon>Bacteria</taxon>
        <taxon>candidate division KSB3</taxon>
    </lineage>
</organism>
<dbReference type="EMBL" id="PDPS01000030">
    <property type="protein sequence ID" value="PID56917.1"/>
    <property type="molecule type" value="Genomic_DNA"/>
</dbReference>
<dbReference type="Proteomes" id="UP000229740">
    <property type="component" value="Unassembled WGS sequence"/>
</dbReference>
<name>A0A2G6E4L5_9BACT</name>
<accession>A0A2G6E4L5</accession>
<evidence type="ECO:0000313" key="3">
    <source>
        <dbReference type="Proteomes" id="UP000229740"/>
    </source>
</evidence>
<protein>
    <submittedName>
        <fullName evidence="2">Uncharacterized protein</fullName>
    </submittedName>
</protein>
<evidence type="ECO:0000256" key="1">
    <source>
        <dbReference type="SAM" id="MobiDB-lite"/>
    </source>
</evidence>
<reference evidence="2 3" key="1">
    <citation type="submission" date="2017-10" db="EMBL/GenBank/DDBJ databases">
        <title>Novel microbial diversity and functional potential in the marine mammal oral microbiome.</title>
        <authorList>
            <person name="Dudek N.K."/>
            <person name="Sun C.L."/>
            <person name="Burstein D."/>
            <person name="Kantor R.S."/>
            <person name="Aliaga Goltsman D.S."/>
            <person name="Bik E.M."/>
            <person name="Thomas B.C."/>
            <person name="Banfield J.F."/>
            <person name="Relman D.A."/>
        </authorList>
    </citation>
    <scope>NUCLEOTIDE SEQUENCE [LARGE SCALE GENOMIC DNA]</scope>
    <source>
        <strain evidence="2">DOLZORAL124_49_17</strain>
    </source>
</reference>
<feature type="compositionally biased region" description="Basic and acidic residues" evidence="1">
    <location>
        <begin position="61"/>
        <end position="73"/>
    </location>
</feature>
<dbReference type="AlphaFoldDB" id="A0A2G6E4L5"/>
<feature type="region of interest" description="Disordered" evidence="1">
    <location>
        <begin position="61"/>
        <end position="80"/>
    </location>
</feature>
<proteinExistence type="predicted"/>
<sequence length="80" mass="9150">MLTNEKIRLLVINLSRKRPGTNIAVSDPHVIGLDRREREHLVQQRPFLGMSVFTGEDLNREPELRLIDDERPGSGRPPVP</sequence>